<dbReference type="InterPro" id="IPR017516">
    <property type="entry name" value="AbrB_dup"/>
</dbReference>
<feature type="transmembrane region" description="Helical" evidence="1">
    <location>
        <begin position="247"/>
        <end position="267"/>
    </location>
</feature>
<feature type="transmembrane region" description="Helical" evidence="1">
    <location>
        <begin position="279"/>
        <end position="301"/>
    </location>
</feature>
<feature type="transmembrane region" description="Helical" evidence="1">
    <location>
        <begin position="41"/>
        <end position="59"/>
    </location>
</feature>
<feature type="transmembrane region" description="Helical" evidence="1">
    <location>
        <begin position="223"/>
        <end position="241"/>
    </location>
</feature>
<dbReference type="GO" id="GO:0016020">
    <property type="term" value="C:membrane"/>
    <property type="evidence" value="ECO:0007669"/>
    <property type="project" value="InterPro"/>
</dbReference>
<gene>
    <name evidence="2" type="ORF">CUV01_17360</name>
</gene>
<dbReference type="KEGG" id="paro:CUV01_17360"/>
<evidence type="ECO:0000313" key="3">
    <source>
        <dbReference type="Proteomes" id="UP000233742"/>
    </source>
</evidence>
<dbReference type="Pfam" id="PF05145">
    <property type="entry name" value="AbrB"/>
    <property type="match status" value="1"/>
</dbReference>
<dbReference type="GO" id="GO:0004177">
    <property type="term" value="F:aminopeptidase activity"/>
    <property type="evidence" value="ECO:0007669"/>
    <property type="project" value="UniProtKB-KW"/>
</dbReference>
<reference evidence="2 3" key="1">
    <citation type="submission" date="2017-12" db="EMBL/GenBank/DDBJ databases">
        <authorList>
            <person name="Hurst M.R.H."/>
        </authorList>
    </citation>
    <scope>NUCLEOTIDE SEQUENCE [LARGE SCALE GENOMIC DNA]</scope>
    <source>
        <strain evidence="2 3">BM15</strain>
    </source>
</reference>
<feature type="transmembrane region" description="Helical" evidence="1">
    <location>
        <begin position="321"/>
        <end position="341"/>
    </location>
</feature>
<dbReference type="AlphaFoldDB" id="A0A2K9EKG9"/>
<dbReference type="PIRSF" id="PIRSF038991">
    <property type="entry name" value="Protein_AbrB"/>
    <property type="match status" value="1"/>
</dbReference>
<protein>
    <submittedName>
        <fullName evidence="2">Aminopeptidase</fullName>
    </submittedName>
</protein>
<keyword evidence="3" id="KW-1185">Reference proteome</keyword>
<dbReference type="RefSeq" id="WP_101461569.1">
    <property type="nucleotide sequence ID" value="NZ_CP025408.1"/>
</dbReference>
<feature type="transmembrane region" description="Helical" evidence="1">
    <location>
        <begin position="71"/>
        <end position="90"/>
    </location>
</feature>
<keyword evidence="1" id="KW-1133">Transmembrane helix</keyword>
<dbReference type="PANTHER" id="PTHR38457">
    <property type="entry name" value="REGULATOR ABRB-RELATED"/>
    <property type="match status" value="1"/>
</dbReference>
<keyword evidence="2" id="KW-0645">Protease</keyword>
<proteinExistence type="predicted"/>
<organism evidence="2 3">
    <name type="scientific">Paracoccus tegillarcae</name>
    <dbReference type="NCBI Taxonomy" id="1529068"/>
    <lineage>
        <taxon>Bacteria</taxon>
        <taxon>Pseudomonadati</taxon>
        <taxon>Pseudomonadota</taxon>
        <taxon>Alphaproteobacteria</taxon>
        <taxon>Rhodobacterales</taxon>
        <taxon>Paracoccaceae</taxon>
        <taxon>Paracoccus</taxon>
    </lineage>
</organism>
<feature type="transmembrane region" description="Helical" evidence="1">
    <location>
        <begin position="96"/>
        <end position="117"/>
    </location>
</feature>
<dbReference type="PANTHER" id="PTHR38457:SF1">
    <property type="entry name" value="REGULATOR ABRB-RELATED"/>
    <property type="match status" value="1"/>
</dbReference>
<dbReference type="GO" id="GO:0010468">
    <property type="term" value="P:regulation of gene expression"/>
    <property type="evidence" value="ECO:0007669"/>
    <property type="project" value="InterPro"/>
</dbReference>
<dbReference type="Proteomes" id="UP000233742">
    <property type="component" value="Chromosome"/>
</dbReference>
<sequence length="368" mass="38294">MRFPRRVLPQGFHNPTILLTSLFATIGGALADLAGLPLGWLLGSLLVSAAAALTGWRPLGHPVQLWPGLRAWFIPVIGVAIGASFTPQILQQASAWWPSLLALCVFIPLVHALCFWLTMRDGRVDRVTAFFGTVPGGLIESVELGAERGADIAMLTMLQFLRLILVIVCVPLAFTLLTGHAVGSASGAVMGGAEAHEWGQLLILAAAGVAGVLVGAKLHFPAAIMTGPILASGLLHLLGLVEGAPPAWLIAVTQIVVGTSLGVRFAGLQRHHMLAALKLSVVNTGLALLLALVMAAALTTVQQQSAQAVFLAFAPGGIAEMSLIALSLDIGVVFVTAHHVLRIVLSIAFARALSGRVLDGTRPKSGQG</sequence>
<evidence type="ECO:0000256" key="1">
    <source>
        <dbReference type="SAM" id="Phobius"/>
    </source>
</evidence>
<dbReference type="OrthoDB" id="7157734at2"/>
<name>A0A2K9EKG9_9RHOB</name>
<dbReference type="InterPro" id="IPR007820">
    <property type="entry name" value="AbrB_fam"/>
</dbReference>
<keyword evidence="2" id="KW-0031">Aminopeptidase</keyword>
<dbReference type="NCBIfam" id="TIGR03082">
    <property type="entry name" value="Gneg_AbrB_dup"/>
    <property type="match status" value="2"/>
</dbReference>
<keyword evidence="1" id="KW-0812">Transmembrane</keyword>
<feature type="transmembrane region" description="Helical" evidence="1">
    <location>
        <begin position="160"/>
        <end position="178"/>
    </location>
</feature>
<accession>A0A2K9EKG9</accession>
<keyword evidence="1" id="KW-0472">Membrane</keyword>
<dbReference type="EMBL" id="CP025408">
    <property type="protein sequence ID" value="AUH34909.1"/>
    <property type="molecule type" value="Genomic_DNA"/>
</dbReference>
<keyword evidence="2" id="KW-0378">Hydrolase</keyword>
<evidence type="ECO:0000313" key="2">
    <source>
        <dbReference type="EMBL" id="AUH34909.1"/>
    </source>
</evidence>
<feature type="transmembrane region" description="Helical" evidence="1">
    <location>
        <begin position="198"/>
        <end position="216"/>
    </location>
</feature>